<sequence>MIINKFSLKWMLAIAVAIPAIALLFVAFTSLNTMSVMQAQSNSLYANTAAPMRAMAEATSRIPRMRVGIDMMLLQETALKDAKGVLKRVEEARTEDIPEMRQAMQVAVDSQVNPELKEQARKLQARFEQMVREELEPMLQAFANNDMTTAQNIYRDKYAPTYGEMRKQANQILDTLLQQAEQQNHASVESFEAGRTKQMVIIAAGLIISFITSLVIITNLRSRVAYLKDRMSSAAANLSLRTRLELDGNDELCDIGKSFNAFIDKVHHSIEEVAENSKELATMASSVSQRAHMTQSNCASQRDRTVQVATAIHELGATVSEIASNAAMAADVAKQATLHSGEGKKVVGEVQNRIQTLVNELDNATQVVSSLATQINGISSTLDTIRSISEQTNLLALNAAIEAARAGEQGRGFAVVADEVRTLASRSAASTEEIQQVINRLQTESTRAVEAMEKGRSQSDVVVEFSAKANQSLTEINSQIDQINDQNIQVATATEEQSTVVEDINRNVEDINQLTTETSHVADELSRASASLQRLSSQLDKLVGSFEL</sequence>
<evidence type="ECO:0000313" key="22">
    <source>
        <dbReference type="Proteomes" id="UP000041770"/>
    </source>
</evidence>
<dbReference type="Gene3D" id="1.10.287.950">
    <property type="entry name" value="Methyl-accepting chemotaxis protein"/>
    <property type="match status" value="1"/>
</dbReference>
<dbReference type="PROSITE" id="PS50192">
    <property type="entry name" value="T_SNARE"/>
    <property type="match status" value="1"/>
</dbReference>
<evidence type="ECO:0000313" key="16">
    <source>
        <dbReference type="EMBL" id="CSB05908.1"/>
    </source>
</evidence>
<dbReference type="Proteomes" id="UP000319979">
    <property type="component" value="Unassembled WGS sequence"/>
</dbReference>
<name>A0A085TB27_VIBCL</name>
<dbReference type="Proteomes" id="UP000323819">
    <property type="component" value="Unassembled WGS sequence"/>
</dbReference>
<evidence type="ECO:0000313" key="19">
    <source>
        <dbReference type="EMBL" id="MVD25183.1"/>
    </source>
</evidence>
<evidence type="ECO:0000256" key="6">
    <source>
        <dbReference type="ARBA" id="ARBA00022692"/>
    </source>
</evidence>
<evidence type="ECO:0000259" key="15">
    <source>
        <dbReference type="PROSITE" id="PS50885"/>
    </source>
</evidence>
<dbReference type="EMBL" id="JAHBND010000050">
    <property type="protein sequence ID" value="MBS7671927.1"/>
    <property type="molecule type" value="Genomic_DNA"/>
</dbReference>
<evidence type="ECO:0000256" key="1">
    <source>
        <dbReference type="ARBA" id="ARBA00004429"/>
    </source>
</evidence>
<protein>
    <submittedName>
        <fullName evidence="16">Hemolysin secretion protein HylB</fullName>
    </submittedName>
    <submittedName>
        <fullName evidence="18 19">Methyl-accepting chemotaxis protein</fullName>
    </submittedName>
</protein>
<dbReference type="PROSITE" id="PS50885">
    <property type="entry name" value="HAMP"/>
    <property type="match status" value="1"/>
</dbReference>
<feature type="domain" description="HAMP" evidence="15">
    <location>
        <begin position="218"/>
        <end position="271"/>
    </location>
</feature>
<dbReference type="PROSITE" id="PS50111">
    <property type="entry name" value="CHEMOTAXIS_TRANSDUC_2"/>
    <property type="match status" value="1"/>
</dbReference>
<comment type="subcellular location">
    <subcellularLocation>
        <location evidence="1">Cell inner membrane</location>
        <topology evidence="1">Multi-pass membrane protein</topology>
    </subcellularLocation>
</comment>
<keyword evidence="2" id="KW-1003">Cell membrane</keyword>
<dbReference type="GO" id="GO:0005886">
    <property type="term" value="C:plasma membrane"/>
    <property type="evidence" value="ECO:0007669"/>
    <property type="project" value="UniProtKB-SubCell"/>
</dbReference>
<evidence type="ECO:0000313" key="17">
    <source>
        <dbReference type="EMBL" id="CSC94417.1"/>
    </source>
</evidence>
<dbReference type="EMBL" id="VIOS01000132">
    <property type="protein sequence ID" value="TQP08749.1"/>
    <property type="molecule type" value="Genomic_DNA"/>
</dbReference>
<dbReference type="PANTHER" id="PTHR32089">
    <property type="entry name" value="METHYL-ACCEPTING CHEMOTAXIS PROTEIN MCPB"/>
    <property type="match status" value="1"/>
</dbReference>
<evidence type="ECO:0000256" key="12">
    <source>
        <dbReference type="SAM" id="Phobius"/>
    </source>
</evidence>
<keyword evidence="5" id="KW-0997">Cell inner membrane</keyword>
<dbReference type="AlphaFoldDB" id="A0A085TB27"/>
<feature type="domain" description="T-SNARE coiled-coil homology" evidence="14">
    <location>
        <begin position="463"/>
        <end position="525"/>
    </location>
</feature>
<dbReference type="PANTHER" id="PTHR32089:SF39">
    <property type="entry name" value="METHYL-ACCEPTING CHEMOTAXIS PROTEIN HLYB"/>
    <property type="match status" value="1"/>
</dbReference>
<reference evidence="22 23" key="1">
    <citation type="submission" date="2015-07" db="EMBL/GenBank/DDBJ databases">
        <authorList>
            <consortium name="Pathogen Informatics"/>
        </authorList>
    </citation>
    <scope>NUCLEOTIDE SEQUENCE [LARGE SCALE GENOMIC DNA]</scope>
    <source>
        <strain evidence="17 22">A316</strain>
        <strain evidence="16 23">A51</strain>
    </source>
</reference>
<reference evidence="18" key="5">
    <citation type="submission" date="2021-05" db="EMBL/GenBank/DDBJ databases">
        <authorList>
            <person name="Stine C."/>
        </authorList>
    </citation>
    <scope>NUCLEOTIDE SEQUENCE</scope>
    <source>
        <strain evidence="18">TDS0091212</strain>
    </source>
</reference>
<dbReference type="EMBL" id="QZRB01000029">
    <property type="protein sequence ID" value="MVD25183.1"/>
    <property type="molecule type" value="Genomic_DNA"/>
</dbReference>
<evidence type="ECO:0000313" key="25">
    <source>
        <dbReference type="Proteomes" id="UP000323819"/>
    </source>
</evidence>
<reference evidence="20 24" key="4">
    <citation type="submission" date="2019-07" db="EMBL/GenBank/DDBJ databases">
        <title>Phenotypic and genotypic antimicrobial resistance traits of Vibrio cholerae non-O1/non-O139 isolated from a large Austrian lake frequently associated with cases of infection.</title>
        <authorList>
            <person name="Lepuschitz S."/>
            <person name="Baron S."/>
            <person name="Larvor E."/>
            <person name="Granier S."/>
            <person name="Pretzer C."/>
            <person name="Mach R.L."/>
            <person name="Farnleitner A.H."/>
            <person name="Ruppitsch W."/>
            <person name="Pleininger S."/>
            <person name="Indra A."/>
            <person name="Kirschner A.K.T."/>
        </authorList>
    </citation>
    <scope>NUCLEOTIDE SEQUENCE [LARGE SCALE GENOMIC DNA]</scope>
    <source>
        <strain evidence="20 24">A12JL36W90</strain>
    </source>
</reference>
<dbReference type="SUPFAM" id="SSF58104">
    <property type="entry name" value="Methyl-accepting chemotaxis protein (MCP) signaling domain"/>
    <property type="match status" value="1"/>
</dbReference>
<evidence type="ECO:0000256" key="7">
    <source>
        <dbReference type="ARBA" id="ARBA00022989"/>
    </source>
</evidence>
<dbReference type="Proteomes" id="UP000041770">
    <property type="component" value="Unassembled WGS sequence"/>
</dbReference>
<keyword evidence="6 12" id="KW-0812">Transmembrane</keyword>
<dbReference type="SMART" id="SM00304">
    <property type="entry name" value="HAMP"/>
    <property type="match status" value="1"/>
</dbReference>
<keyword evidence="8 12" id="KW-0472">Membrane</keyword>
<dbReference type="Proteomes" id="UP001196338">
    <property type="component" value="Unassembled WGS sequence"/>
</dbReference>
<proteinExistence type="inferred from homology"/>
<gene>
    <name evidence="17" type="primary">mcpB_2</name>
    <name evidence="16" type="synonym">mcpB_4</name>
    <name evidence="19" type="ORF">D6U24_17695</name>
    <name evidence="16" type="ORF">ERS013165_03227</name>
    <name evidence="17" type="ORF">ERS013200_02683</name>
    <name evidence="20" type="ORF">FLM02_18175</name>
    <name evidence="21" type="ORF">FXF03_06260</name>
    <name evidence="18" type="ORF">KIN13_00510</name>
</gene>
<dbReference type="CDD" id="cd11386">
    <property type="entry name" value="MCP_signal"/>
    <property type="match status" value="1"/>
</dbReference>
<dbReference type="Pfam" id="PF00672">
    <property type="entry name" value="HAMP"/>
    <property type="match status" value="1"/>
</dbReference>
<dbReference type="RefSeq" id="WP_000586206.1">
    <property type="nucleotide sequence ID" value="NZ_AP018677.1"/>
</dbReference>
<evidence type="ECO:0000313" key="23">
    <source>
        <dbReference type="Proteomes" id="UP000044806"/>
    </source>
</evidence>
<organism evidence="19 26">
    <name type="scientific">Vibrio cholerae</name>
    <dbReference type="NCBI Taxonomy" id="666"/>
    <lineage>
        <taxon>Bacteria</taxon>
        <taxon>Pseudomonadati</taxon>
        <taxon>Pseudomonadota</taxon>
        <taxon>Gammaproteobacteria</taxon>
        <taxon>Vibrionales</taxon>
        <taxon>Vibrionaceae</taxon>
        <taxon>Vibrio</taxon>
    </lineage>
</organism>
<evidence type="ECO:0000313" key="20">
    <source>
        <dbReference type="EMBL" id="TQP08749.1"/>
    </source>
</evidence>
<dbReference type="InterPro" id="IPR004089">
    <property type="entry name" value="MCPsignal_dom"/>
</dbReference>
<dbReference type="GeneID" id="89512236"/>
<dbReference type="InterPro" id="IPR003660">
    <property type="entry name" value="HAMP_dom"/>
</dbReference>
<dbReference type="Proteomes" id="UP000044806">
    <property type="component" value="Unassembled WGS sequence"/>
</dbReference>
<evidence type="ECO:0000256" key="4">
    <source>
        <dbReference type="ARBA" id="ARBA00022500"/>
    </source>
</evidence>
<dbReference type="KEGG" id="vcq:EN18_04765"/>
<reference evidence="18" key="6">
    <citation type="submission" date="2023-08" db="EMBL/GenBank/DDBJ databases">
        <title>Vibrio cholerae Outbreaks in Tanzania Exemplify Founder Flush: Simultaneous Increases in Population Size and Genetic Diversity.</title>
        <authorList>
            <person name="Debes A.K."/>
            <person name="Mohammed A."/>
            <person name="Maseke I."/>
            <person name="Almeida M."/>
            <person name="Li S."/>
            <person name="Matimba H."/>
            <person name="Joachim A."/>
            <person name="Mizinduko M."/>
            <person name="Nyanga S."/>
            <person name="Kelly M."/>
            <person name="Kachwamba Y."/>
            <person name="Schaffer A.M."/>
            <person name="Nyanga A.S."/>
            <person name="Mghamba J."/>
            <person name="Mosha F.S."/>
            <person name="Sack D.A."/>
            <person name="Stine O.C."/>
        </authorList>
    </citation>
    <scope>NUCLEOTIDE SEQUENCE</scope>
    <source>
        <strain evidence="18">TDS0091212</strain>
    </source>
</reference>
<feature type="transmembrane region" description="Helical" evidence="12">
    <location>
        <begin position="199"/>
        <end position="220"/>
    </location>
</feature>
<dbReference type="Proteomes" id="UP000471242">
    <property type="component" value="Unassembled WGS sequence"/>
</dbReference>
<dbReference type="GO" id="GO:0007165">
    <property type="term" value="P:signal transduction"/>
    <property type="evidence" value="ECO:0007669"/>
    <property type="project" value="UniProtKB-KW"/>
</dbReference>
<evidence type="ECO:0000256" key="3">
    <source>
        <dbReference type="ARBA" id="ARBA00022481"/>
    </source>
</evidence>
<evidence type="ECO:0000259" key="14">
    <source>
        <dbReference type="PROSITE" id="PS50192"/>
    </source>
</evidence>
<evidence type="ECO:0000256" key="8">
    <source>
        <dbReference type="ARBA" id="ARBA00023136"/>
    </source>
</evidence>
<dbReference type="EMBL" id="CWQY01000019">
    <property type="protein sequence ID" value="CSC94417.1"/>
    <property type="molecule type" value="Genomic_DNA"/>
</dbReference>
<dbReference type="Pfam" id="PF00015">
    <property type="entry name" value="MCPsignal"/>
    <property type="match status" value="1"/>
</dbReference>
<evidence type="ECO:0000313" key="24">
    <source>
        <dbReference type="Proteomes" id="UP000319979"/>
    </source>
</evidence>
<keyword evidence="3" id="KW-0488">Methylation</keyword>
<dbReference type="FunFam" id="1.10.287.950:FF:000001">
    <property type="entry name" value="Methyl-accepting chemotaxis sensory transducer"/>
    <property type="match status" value="1"/>
</dbReference>
<dbReference type="InterPro" id="IPR000727">
    <property type="entry name" value="T_SNARE_dom"/>
</dbReference>
<evidence type="ECO:0000256" key="2">
    <source>
        <dbReference type="ARBA" id="ARBA00022475"/>
    </source>
</evidence>
<evidence type="ECO:0000313" key="21">
    <source>
        <dbReference type="EMBL" id="TXX66490.1"/>
    </source>
</evidence>
<evidence type="ECO:0000259" key="13">
    <source>
        <dbReference type="PROSITE" id="PS50111"/>
    </source>
</evidence>
<dbReference type="InterPro" id="IPR004090">
    <property type="entry name" value="Chemotax_Me-accpt_rcpt"/>
</dbReference>
<dbReference type="EMBL" id="VSIJ01000019">
    <property type="protein sequence ID" value="TXX66490.1"/>
    <property type="molecule type" value="Genomic_DNA"/>
</dbReference>
<keyword evidence="4" id="KW-0145">Chemotaxis</keyword>
<evidence type="ECO:0000313" key="18">
    <source>
        <dbReference type="EMBL" id="MBS7671927.1"/>
    </source>
</evidence>
<comment type="similarity">
    <text evidence="10">Belongs to the methyl-accepting chemotaxis (MCP) protein family.</text>
</comment>
<dbReference type="SMR" id="A0A085TB27"/>
<accession>A0A085TB27</accession>
<evidence type="ECO:0000256" key="11">
    <source>
        <dbReference type="PROSITE-ProRule" id="PRU00284"/>
    </source>
</evidence>
<reference evidence="19 26" key="2">
    <citation type="submission" date="2018-09" db="EMBL/GenBank/DDBJ databases">
        <title>Genomic epidemiology reveals two lineages of Vibrio cholerae that can cause global cholera epidemics despite absence of cholera toxin gene.</title>
        <authorList>
            <person name="Wang H."/>
            <person name="Zen W."/>
            <person name="Yu H."/>
            <person name="Zhang W."/>
            <person name="Pan J."/>
            <person name="Yang C."/>
            <person name="Cui Y."/>
        </authorList>
    </citation>
    <scope>NUCLEOTIDE SEQUENCE [LARGE SCALE GENOMIC DNA]</scope>
    <source>
        <strain evidence="19 26">00-1_S85</strain>
    </source>
</reference>
<dbReference type="OMA" id="YGWMRAG"/>
<evidence type="ECO:0000256" key="10">
    <source>
        <dbReference type="ARBA" id="ARBA00029447"/>
    </source>
</evidence>
<dbReference type="InterPro" id="IPR024478">
    <property type="entry name" value="HlyB_4HB_MCP"/>
</dbReference>
<dbReference type="EMBL" id="CWOW01000021">
    <property type="protein sequence ID" value="CSB05908.1"/>
    <property type="molecule type" value="Genomic_DNA"/>
</dbReference>
<evidence type="ECO:0000256" key="9">
    <source>
        <dbReference type="ARBA" id="ARBA00023224"/>
    </source>
</evidence>
<reference evidence="21 25" key="3">
    <citation type="submission" date="2019-06" db="EMBL/GenBank/DDBJ databases">
        <title>Vibrio cholerae phylogeny based on whole-genome sequencing reveals genetic diversity and population strucutre.</title>
        <authorList>
            <person name="Zhiqiu Y."/>
            <person name="Bin L."/>
            <person name="Lingyan J."/>
        </authorList>
    </citation>
    <scope>NUCLEOTIDE SEQUENCE [LARGE SCALE GENOMIC DNA]</scope>
    <source>
        <strain evidence="21 25">N2814</strain>
    </source>
</reference>
<keyword evidence="7 12" id="KW-1133">Transmembrane helix</keyword>
<dbReference type="Pfam" id="PF12729">
    <property type="entry name" value="4HB_MCP_1"/>
    <property type="match status" value="1"/>
</dbReference>
<dbReference type="PRINTS" id="PR00260">
    <property type="entry name" value="CHEMTRNSDUCR"/>
</dbReference>
<dbReference type="SMART" id="SM00283">
    <property type="entry name" value="MA"/>
    <property type="match status" value="1"/>
</dbReference>
<keyword evidence="9 11" id="KW-0807">Transducer</keyword>
<evidence type="ECO:0000256" key="5">
    <source>
        <dbReference type="ARBA" id="ARBA00022519"/>
    </source>
</evidence>
<feature type="domain" description="Methyl-accepting transducer" evidence="13">
    <location>
        <begin position="276"/>
        <end position="512"/>
    </location>
</feature>
<dbReference type="GO" id="GO:0006935">
    <property type="term" value="P:chemotaxis"/>
    <property type="evidence" value="ECO:0007669"/>
    <property type="project" value="UniProtKB-KW"/>
</dbReference>
<dbReference type="GO" id="GO:0004888">
    <property type="term" value="F:transmembrane signaling receptor activity"/>
    <property type="evidence" value="ECO:0007669"/>
    <property type="project" value="InterPro"/>
</dbReference>
<evidence type="ECO:0000313" key="26">
    <source>
        <dbReference type="Proteomes" id="UP000471242"/>
    </source>
</evidence>